<dbReference type="Proteomes" id="UP000887116">
    <property type="component" value="Unassembled WGS sequence"/>
</dbReference>
<evidence type="ECO:0000313" key="2">
    <source>
        <dbReference type="EMBL" id="GFR11964.1"/>
    </source>
</evidence>
<dbReference type="OrthoDB" id="6436734at2759"/>
<dbReference type="Pfam" id="PF18701">
    <property type="entry name" value="DUF5641"/>
    <property type="match status" value="1"/>
</dbReference>
<gene>
    <name evidence="2" type="ORF">TNCT_461851</name>
</gene>
<organism evidence="2 3">
    <name type="scientific">Trichonephila clavata</name>
    <name type="common">Joro spider</name>
    <name type="synonym">Nephila clavata</name>
    <dbReference type="NCBI Taxonomy" id="2740835"/>
    <lineage>
        <taxon>Eukaryota</taxon>
        <taxon>Metazoa</taxon>
        <taxon>Ecdysozoa</taxon>
        <taxon>Arthropoda</taxon>
        <taxon>Chelicerata</taxon>
        <taxon>Arachnida</taxon>
        <taxon>Araneae</taxon>
        <taxon>Araneomorphae</taxon>
        <taxon>Entelegynae</taxon>
        <taxon>Araneoidea</taxon>
        <taxon>Nephilidae</taxon>
        <taxon>Trichonephila</taxon>
    </lineage>
</organism>
<proteinExistence type="predicted"/>
<feature type="domain" description="DUF5641" evidence="1">
    <location>
        <begin position="3"/>
        <end position="53"/>
    </location>
</feature>
<comment type="caution">
    <text evidence="2">The sequence shown here is derived from an EMBL/GenBank/DDBJ whole genome shotgun (WGS) entry which is preliminary data.</text>
</comment>
<keyword evidence="3" id="KW-1185">Reference proteome</keyword>
<dbReference type="AlphaFoldDB" id="A0A8X6LLM6"/>
<protein>
    <recommendedName>
        <fullName evidence="1">DUF5641 domain-containing protein</fullName>
    </recommendedName>
</protein>
<accession>A0A8X6LLM6</accession>
<sequence length="91" mass="10817">MVRDVVVLENNLKNRTMWSLARIFELIPRKDRQVRVTRVKTEIRELVRPGQGLYNLELQEPEINLSKEQTDSIIRTKKGRKVISPKRLTYN</sequence>
<evidence type="ECO:0000259" key="1">
    <source>
        <dbReference type="Pfam" id="PF18701"/>
    </source>
</evidence>
<name>A0A8X6LLM6_TRICU</name>
<dbReference type="InterPro" id="IPR040676">
    <property type="entry name" value="DUF5641"/>
</dbReference>
<dbReference type="EMBL" id="BMAO01036605">
    <property type="protein sequence ID" value="GFR11964.1"/>
    <property type="molecule type" value="Genomic_DNA"/>
</dbReference>
<evidence type="ECO:0000313" key="3">
    <source>
        <dbReference type="Proteomes" id="UP000887116"/>
    </source>
</evidence>
<reference evidence="2" key="1">
    <citation type="submission" date="2020-07" db="EMBL/GenBank/DDBJ databases">
        <title>Multicomponent nature underlies the extraordinary mechanical properties of spider dragline silk.</title>
        <authorList>
            <person name="Kono N."/>
            <person name="Nakamura H."/>
            <person name="Mori M."/>
            <person name="Yoshida Y."/>
            <person name="Ohtoshi R."/>
            <person name="Malay A.D."/>
            <person name="Moran D.A.P."/>
            <person name="Tomita M."/>
            <person name="Numata K."/>
            <person name="Arakawa K."/>
        </authorList>
    </citation>
    <scope>NUCLEOTIDE SEQUENCE</scope>
</reference>